<organism evidence="1 2">
    <name type="scientific">Serratia odorifera</name>
    <dbReference type="NCBI Taxonomy" id="618"/>
    <lineage>
        <taxon>Bacteria</taxon>
        <taxon>Pseudomonadati</taxon>
        <taxon>Pseudomonadota</taxon>
        <taxon>Gammaproteobacteria</taxon>
        <taxon>Enterobacterales</taxon>
        <taxon>Yersiniaceae</taxon>
        <taxon>Serratia</taxon>
    </lineage>
</organism>
<dbReference type="Proteomes" id="UP000281391">
    <property type="component" value="Chromosome"/>
</dbReference>
<name>A0A3S4FNY1_SEROD</name>
<evidence type="ECO:0000313" key="1">
    <source>
        <dbReference type="EMBL" id="VDZ58125.1"/>
    </source>
</evidence>
<dbReference type="EMBL" id="LR134117">
    <property type="protein sequence ID" value="VDZ58125.1"/>
    <property type="molecule type" value="Genomic_DNA"/>
</dbReference>
<accession>A0A3S4FNY1</accession>
<gene>
    <name evidence="1" type="ORF">NCTC11214_02678</name>
</gene>
<sequence length="64" mass="7250">MPPVEAAAGAQSNGAVGNLHRLAGMTQRHVAHFMTQYAFHFVVVHHVHQPRCKRGYSRWPLPRH</sequence>
<reference evidence="1 2" key="1">
    <citation type="submission" date="2018-12" db="EMBL/GenBank/DDBJ databases">
        <authorList>
            <consortium name="Pathogen Informatics"/>
        </authorList>
    </citation>
    <scope>NUCLEOTIDE SEQUENCE [LARGE SCALE GENOMIC DNA]</scope>
    <source>
        <strain evidence="1 2">NCTC11214</strain>
    </source>
</reference>
<dbReference type="AlphaFoldDB" id="A0A3S4FNY1"/>
<dbReference type="KEGG" id="sof:NCTC11214_02678"/>
<protein>
    <submittedName>
        <fullName evidence="1">Uncharacterized protein</fullName>
    </submittedName>
</protein>
<proteinExistence type="predicted"/>
<evidence type="ECO:0000313" key="2">
    <source>
        <dbReference type="Proteomes" id="UP000281391"/>
    </source>
</evidence>